<organism evidence="2 3">
    <name type="scientific">Streptococcus gallolyticus</name>
    <dbReference type="NCBI Taxonomy" id="315405"/>
    <lineage>
        <taxon>Bacteria</taxon>
        <taxon>Bacillati</taxon>
        <taxon>Bacillota</taxon>
        <taxon>Bacilli</taxon>
        <taxon>Lactobacillales</taxon>
        <taxon>Streptococcaceae</taxon>
        <taxon>Streptococcus</taxon>
    </lineage>
</organism>
<evidence type="ECO:0000313" key="3">
    <source>
        <dbReference type="Proteomes" id="UP000183629"/>
    </source>
</evidence>
<accession>A0A1I7GW78</accession>
<dbReference type="Proteomes" id="UP000183629">
    <property type="component" value="Unassembled WGS sequence"/>
</dbReference>
<dbReference type="EMBL" id="FPBN01000002">
    <property type="protein sequence ID" value="SFU52704.1"/>
    <property type="molecule type" value="Genomic_DNA"/>
</dbReference>
<dbReference type="AlphaFoldDB" id="A0A1I7GW78"/>
<feature type="coiled-coil region" evidence="1">
    <location>
        <begin position="247"/>
        <end position="354"/>
    </location>
</feature>
<evidence type="ECO:0000313" key="2">
    <source>
        <dbReference type="EMBL" id="SFU52704.1"/>
    </source>
</evidence>
<name>A0A1I7GW78_9STRE</name>
<sequence length="363" mass="43155">MAVSKFYAKWRKPSGEEKLINAFDALALKGRAQIETSPKEKASLYDIETGLKVTPKRGHRKNGRYQGQPYFTYYPGEASPQKGTEGSFEYSSELNAFIEAFKSIKRFQIGYGKQTAFIFPKEIFPMKRVVFENGGVFILKLLIEIDETRPYSEYYRLNGQLGIEFYKTKRPKPEKRIKLAKKGIPLLEAEAQFPKSTKIYVPEEFVSSEQIRGVAEKVREVYQERNYKLYGTFDKYHLEAFVFLNDNERKYQTLKSYEEQCQELQTEIKKLEDSFSQKSEKVNQLREEIMQAESRLRKYREKEEYYKKLEKDNQILNQEKAQFLSEKQHLTEQSQRYLKEINKAQEETEDLRNRSFWQRLFNK</sequence>
<reference evidence="3" key="1">
    <citation type="submission" date="2016-10" db="EMBL/GenBank/DDBJ databases">
        <authorList>
            <person name="Varghese N."/>
            <person name="Submissions S."/>
        </authorList>
    </citation>
    <scope>NUCLEOTIDE SEQUENCE [LARGE SCALE GENOMIC DNA]</scope>
    <source>
        <strain evidence="3">LMG 15572</strain>
    </source>
</reference>
<gene>
    <name evidence="2" type="ORF">SAMN05660328_102364</name>
</gene>
<evidence type="ECO:0000256" key="1">
    <source>
        <dbReference type="SAM" id="Coils"/>
    </source>
</evidence>
<keyword evidence="3" id="KW-1185">Reference proteome</keyword>
<proteinExistence type="predicted"/>
<dbReference type="RefSeq" id="WP_074657836.1">
    <property type="nucleotide sequence ID" value="NZ_FOLZ01000002.1"/>
</dbReference>
<protein>
    <submittedName>
        <fullName evidence="2">Uncharacterized protein</fullName>
    </submittedName>
</protein>
<keyword evidence="1" id="KW-0175">Coiled coil</keyword>